<dbReference type="InterPro" id="IPR029043">
    <property type="entry name" value="GcvT/YgfZ_C"/>
</dbReference>
<keyword evidence="4" id="KW-1185">Reference proteome</keyword>
<dbReference type="Pfam" id="PF01571">
    <property type="entry name" value="GCV_T"/>
    <property type="match status" value="1"/>
</dbReference>
<sequence length="332" mass="35875">MITQWQDFLTTQAAPSSSDSAANRLFDLTHFGLLAVRGADAATFLQGQLTNDIRAVTATQSQLSGCCTQKGRLLARVRVLQISDTFYLQLPAERLLALCKHLKNYVLRSKVTLEDASAELLRIGLAGADTATLLADCGLQLPDAVNALTSNGEVHVIRLAGALPRVEILGDFPAISALWERLDAAQVRFVTADEWRLLDIQAGIPHIYDQTAEAFVPQMINLQLLDGISFRKGCYTGQEVVARMQHIGTLKRQMYRAEVVTDTPPQPADEVFCAASTSQQASGRVVDAAPIETGRYAVLAVVEISAVESGEPVRLGENGAVLTLEMTELNGA</sequence>
<comment type="caution">
    <text evidence="3">The sequence shown here is derived from an EMBL/GenBank/DDBJ whole genome shotgun (WGS) entry which is preliminary data.</text>
</comment>
<organism evidence="3 4">
    <name type="scientific">Chromatium okenii</name>
    <dbReference type="NCBI Taxonomy" id="61644"/>
    <lineage>
        <taxon>Bacteria</taxon>
        <taxon>Pseudomonadati</taxon>
        <taxon>Pseudomonadota</taxon>
        <taxon>Gammaproteobacteria</taxon>
        <taxon>Chromatiales</taxon>
        <taxon>Chromatiaceae</taxon>
        <taxon>Chromatium</taxon>
    </lineage>
</organism>
<feature type="binding site" evidence="1">
    <location>
        <position position="167"/>
    </location>
    <ligand>
        <name>substrate</name>
    </ligand>
</feature>
<dbReference type="SUPFAM" id="SSF103025">
    <property type="entry name" value="Folate-binding domain"/>
    <property type="match status" value="1"/>
</dbReference>
<proteinExistence type="predicted"/>
<dbReference type="PANTHER" id="PTHR22602:SF0">
    <property type="entry name" value="TRANSFERASE CAF17, MITOCHONDRIAL-RELATED"/>
    <property type="match status" value="1"/>
</dbReference>
<dbReference type="Gene3D" id="3.30.70.1630">
    <property type="match status" value="1"/>
</dbReference>
<dbReference type="OrthoDB" id="9796287at2"/>
<dbReference type="Gene3D" id="2.40.30.160">
    <property type="match status" value="1"/>
</dbReference>
<dbReference type="AlphaFoldDB" id="A0A2S7XMH1"/>
<dbReference type="EMBL" id="PPGH01000038">
    <property type="protein sequence ID" value="PQJ94920.1"/>
    <property type="molecule type" value="Genomic_DNA"/>
</dbReference>
<reference evidence="3 4" key="1">
    <citation type="submission" date="2018-01" db="EMBL/GenBank/DDBJ databases">
        <title>The complete genome sequence of Chromatium okenii LaCa, a purple sulfur bacterium with a turbulent life.</title>
        <authorList>
            <person name="Luedin S.M."/>
            <person name="Liechti N."/>
            <person name="Storelli N."/>
            <person name="Danza F."/>
            <person name="Wittwer M."/>
            <person name="Pothier J.F."/>
            <person name="Tonolla M.A."/>
        </authorList>
    </citation>
    <scope>NUCLEOTIDE SEQUENCE [LARGE SCALE GENOMIC DNA]</scope>
    <source>
        <strain evidence="3 4">LaCa</strain>
    </source>
</reference>
<protein>
    <submittedName>
        <fullName evidence="3">Folate-binding protein</fullName>
    </submittedName>
</protein>
<dbReference type="PIRSF" id="PIRSF006487">
    <property type="entry name" value="GcvT"/>
    <property type="match status" value="1"/>
</dbReference>
<dbReference type="InterPro" id="IPR017703">
    <property type="entry name" value="YgfZ/GCV_T_CS"/>
</dbReference>
<gene>
    <name evidence="3" type="ORF">CXB77_17495</name>
</gene>
<dbReference type="NCBIfam" id="TIGR03317">
    <property type="entry name" value="ygfZ_signature"/>
    <property type="match status" value="1"/>
</dbReference>
<dbReference type="Proteomes" id="UP000239936">
    <property type="component" value="Unassembled WGS sequence"/>
</dbReference>
<name>A0A2S7XMH1_9GAMM</name>
<dbReference type="GO" id="GO:0016226">
    <property type="term" value="P:iron-sulfur cluster assembly"/>
    <property type="evidence" value="ECO:0007669"/>
    <property type="project" value="TreeGrafter"/>
</dbReference>
<dbReference type="InterPro" id="IPR045179">
    <property type="entry name" value="YgfZ/GcvT"/>
</dbReference>
<dbReference type="SUPFAM" id="SSF101790">
    <property type="entry name" value="Aminomethyltransferase beta-barrel domain"/>
    <property type="match status" value="1"/>
</dbReference>
<dbReference type="Gene3D" id="3.30.70.1400">
    <property type="entry name" value="Aminomethyltransferase beta-barrel domains"/>
    <property type="match status" value="1"/>
</dbReference>
<dbReference type="RefSeq" id="WP_105074889.1">
    <property type="nucleotide sequence ID" value="NZ_PPGH01000038.1"/>
</dbReference>
<dbReference type="InterPro" id="IPR006222">
    <property type="entry name" value="GCVT_N"/>
</dbReference>
<evidence type="ECO:0000256" key="1">
    <source>
        <dbReference type="PIRSR" id="PIRSR006487-1"/>
    </source>
</evidence>
<feature type="domain" description="GCVT N-terminal" evidence="2">
    <location>
        <begin position="24"/>
        <end position="137"/>
    </location>
</feature>
<evidence type="ECO:0000313" key="3">
    <source>
        <dbReference type="EMBL" id="PQJ94920.1"/>
    </source>
</evidence>
<accession>A0A2S7XMH1</accession>
<evidence type="ECO:0000259" key="2">
    <source>
        <dbReference type="Pfam" id="PF01571"/>
    </source>
</evidence>
<evidence type="ECO:0000313" key="4">
    <source>
        <dbReference type="Proteomes" id="UP000239936"/>
    </source>
</evidence>
<dbReference type="PANTHER" id="PTHR22602">
    <property type="entry name" value="TRANSFERASE CAF17, MITOCHONDRIAL-RELATED"/>
    <property type="match status" value="1"/>
</dbReference>